<dbReference type="EMBL" id="JACU01000001">
    <property type="protein sequence ID" value="KMS60186.1"/>
    <property type="molecule type" value="Genomic_DNA"/>
</dbReference>
<dbReference type="SUPFAM" id="SSF53474">
    <property type="entry name" value="alpha/beta-Hydrolases"/>
    <property type="match status" value="1"/>
</dbReference>
<organism evidence="2 3">
    <name type="scientific">Novosphingobium barchaimii LL02</name>
    <dbReference type="NCBI Taxonomy" id="1114963"/>
    <lineage>
        <taxon>Bacteria</taxon>
        <taxon>Pseudomonadati</taxon>
        <taxon>Pseudomonadota</taxon>
        <taxon>Alphaproteobacteria</taxon>
        <taxon>Sphingomonadales</taxon>
        <taxon>Sphingomonadaceae</taxon>
        <taxon>Novosphingobium</taxon>
    </lineage>
</organism>
<reference evidence="2 3" key="1">
    <citation type="journal article" date="2015" name="G3 (Bethesda)">
        <title>Insights into Ongoing Evolution of the Hexachlorocyclohexane Catabolic Pathway from Comparative Genomics of Ten Sphingomonadaceae Strains.</title>
        <authorList>
            <person name="Pearce S.L."/>
            <person name="Oakeshott J.G."/>
            <person name="Pandey G."/>
        </authorList>
    </citation>
    <scope>NUCLEOTIDE SEQUENCE [LARGE SCALE GENOMIC DNA]</scope>
    <source>
        <strain evidence="2 3">LL02</strain>
    </source>
</reference>
<name>A0A0J7Y8L8_9SPHN</name>
<dbReference type="PATRIC" id="fig|1114963.3.peg.79"/>
<gene>
    <name evidence="2" type="ORF">V474_00395</name>
</gene>
<dbReference type="InterPro" id="IPR029058">
    <property type="entry name" value="AB_hydrolase_fold"/>
</dbReference>
<evidence type="ECO:0000256" key="1">
    <source>
        <dbReference type="SAM" id="SignalP"/>
    </source>
</evidence>
<dbReference type="PANTHER" id="PTHR42972:SF8">
    <property type="entry name" value="POLYHYDROXYBUTYRATE DEPOLYMERASE"/>
    <property type="match status" value="1"/>
</dbReference>
<evidence type="ECO:0000313" key="2">
    <source>
        <dbReference type="EMBL" id="KMS60186.1"/>
    </source>
</evidence>
<dbReference type="OrthoDB" id="505233at2"/>
<keyword evidence="3" id="KW-1185">Reference proteome</keyword>
<dbReference type="Gene3D" id="3.40.50.1820">
    <property type="entry name" value="alpha/beta hydrolase"/>
    <property type="match status" value="2"/>
</dbReference>
<proteinExistence type="predicted"/>
<feature type="chain" id="PRO_5005292293" evidence="1">
    <location>
        <begin position="23"/>
        <end position="342"/>
    </location>
</feature>
<protein>
    <submittedName>
        <fullName evidence="2">Depolymerase</fullName>
    </submittedName>
</protein>
<dbReference type="RefSeq" id="WP_059149620.1">
    <property type="nucleotide sequence ID" value="NZ_KQ130452.1"/>
</dbReference>
<dbReference type="PANTHER" id="PTHR42972">
    <property type="entry name" value="TOL-PAL SYSTEM PROTEIN TOLB"/>
    <property type="match status" value="1"/>
</dbReference>
<feature type="signal peptide" evidence="1">
    <location>
        <begin position="1"/>
        <end position="22"/>
    </location>
</feature>
<comment type="caution">
    <text evidence="2">The sequence shown here is derived from an EMBL/GenBank/DDBJ whole genome shotgun (WGS) entry which is preliminary data.</text>
</comment>
<dbReference type="AlphaFoldDB" id="A0A0J7Y8L8"/>
<keyword evidence="1" id="KW-0732">Signal</keyword>
<sequence length="342" mass="35529">MRHLFAAISCLLAGLMAPAAGADPAPLPHLGTDAQRTSVSGLSSGGFMAVQYAVAFSKSTIGAGIVAGGPYGCGVLGAVDALACMAGSGLSPAGSYSLTLNYQAFGLIDPLSNIARQRLYLFHGAADTTVSAATMAALRQFYLDLKVPAANIAYVSAIGANHAFISDETGNGCEVLAAPFINKCKQGHGLYDQPAAILKQIFGDPPAVGSQLAGNPIAFNQSPFRAPLSSLEDAGYLYVPARCREAAAHCPVHVVFHGCEQGAGTVGDAVYHQLGYNGWAEIYGLVMLYPQVAKSQLMPMNPHGCWDWWGYDGKGPGTFLTHYGTQLSAINGMVAELAKPAD</sequence>
<evidence type="ECO:0000313" key="3">
    <source>
        <dbReference type="Proteomes" id="UP000052268"/>
    </source>
</evidence>
<dbReference type="Proteomes" id="UP000052268">
    <property type="component" value="Unassembled WGS sequence"/>
</dbReference>
<accession>A0A0J7Y8L8</accession>